<dbReference type="SUPFAM" id="SSF53756">
    <property type="entry name" value="UDP-Glycosyltransferase/glycogen phosphorylase"/>
    <property type="match status" value="1"/>
</dbReference>
<organism evidence="2 3">
    <name type="scientific">Sphingosinicella rhizophila</name>
    <dbReference type="NCBI Taxonomy" id="3050082"/>
    <lineage>
        <taxon>Bacteria</taxon>
        <taxon>Pseudomonadati</taxon>
        <taxon>Pseudomonadota</taxon>
        <taxon>Alphaproteobacteria</taxon>
        <taxon>Sphingomonadales</taxon>
        <taxon>Sphingosinicellaceae</taxon>
        <taxon>Sphingosinicella</taxon>
    </lineage>
</organism>
<comment type="caution">
    <text evidence="2">The sequence shown here is derived from an EMBL/GenBank/DDBJ whole genome shotgun (WGS) entry which is preliminary data.</text>
</comment>
<name>A0ABU3Q678_9SPHN</name>
<evidence type="ECO:0000313" key="2">
    <source>
        <dbReference type="EMBL" id="MDT9598901.1"/>
    </source>
</evidence>
<dbReference type="Pfam" id="PF13579">
    <property type="entry name" value="Glyco_trans_4_4"/>
    <property type="match status" value="1"/>
</dbReference>
<evidence type="ECO:0000259" key="1">
    <source>
        <dbReference type="Pfam" id="PF13579"/>
    </source>
</evidence>
<feature type="domain" description="Glycosyltransferase subfamily 4-like N-terminal" evidence="1">
    <location>
        <begin position="29"/>
        <end position="185"/>
    </location>
</feature>
<reference evidence="2 3" key="1">
    <citation type="submission" date="2023-05" db="EMBL/GenBank/DDBJ databases">
        <authorList>
            <person name="Guo Y."/>
        </authorList>
    </citation>
    <scope>NUCLEOTIDE SEQUENCE [LARGE SCALE GENOMIC DNA]</scope>
    <source>
        <strain evidence="2 3">GR2756</strain>
    </source>
</reference>
<dbReference type="PANTHER" id="PTHR12526">
    <property type="entry name" value="GLYCOSYLTRANSFERASE"/>
    <property type="match status" value="1"/>
</dbReference>
<protein>
    <submittedName>
        <fullName evidence="2">Glycosyltransferase family 4 protein</fullName>
    </submittedName>
</protein>
<sequence length="378" mass="40320">MKAGPPAPSSIVLLLGSYAPSLINFRGPLIADLVASGHRVVAAAPNLDEGTRRLVAALGAEAREVPFSNASLNPVDLLAGYQSVRRLIRETKPTVLIAYTIKPVILGSLAGGGGRVKRVVALVTGLGFSFTGGRELRRLASRVAASILYRVALSKADVALFQNEDDRRLFLKLRLIGSRKRTAIVNGSGIDLARFKLAGAGAPYSFLMIARLLGDKGVREYGWAAARLKATHPHARVALVGYLDPSPDSISQAELDRMVANGVEFLGRLDDVRPAIAACSVYVLPSYREGTPRSVLEAMAMGRAIITTDAPGCRDTVKDGENGILIPPRDAGALYAAMLRFVETPGLAYPMGAASRRLAEDIYDVRKVNADIMRHAGL</sequence>
<accession>A0ABU3Q678</accession>
<dbReference type="CDD" id="cd03808">
    <property type="entry name" value="GT4_CapM-like"/>
    <property type="match status" value="1"/>
</dbReference>
<dbReference type="InterPro" id="IPR028098">
    <property type="entry name" value="Glyco_trans_4-like_N"/>
</dbReference>
<keyword evidence="3" id="KW-1185">Reference proteome</keyword>
<dbReference type="EMBL" id="JAVUPU010000003">
    <property type="protein sequence ID" value="MDT9598901.1"/>
    <property type="molecule type" value="Genomic_DNA"/>
</dbReference>
<proteinExistence type="predicted"/>
<dbReference type="Gene3D" id="3.40.50.2000">
    <property type="entry name" value="Glycogen Phosphorylase B"/>
    <property type="match status" value="2"/>
</dbReference>
<evidence type="ECO:0000313" key="3">
    <source>
        <dbReference type="Proteomes" id="UP001259572"/>
    </source>
</evidence>
<gene>
    <name evidence="2" type="ORF">RQX22_08065</name>
</gene>
<dbReference type="RefSeq" id="WP_315725351.1">
    <property type="nucleotide sequence ID" value="NZ_JAVUPU010000003.1"/>
</dbReference>
<dbReference type="Pfam" id="PF13692">
    <property type="entry name" value="Glyco_trans_1_4"/>
    <property type="match status" value="1"/>
</dbReference>
<dbReference type="PANTHER" id="PTHR12526:SF638">
    <property type="entry name" value="SPORE COAT PROTEIN SA"/>
    <property type="match status" value="1"/>
</dbReference>
<dbReference type="Proteomes" id="UP001259572">
    <property type="component" value="Unassembled WGS sequence"/>
</dbReference>